<dbReference type="Proteomes" id="UP000260644">
    <property type="component" value="Unassembled WGS sequence"/>
</dbReference>
<gene>
    <name evidence="2" type="ORF">DVR12_14700</name>
</gene>
<feature type="transmembrane region" description="Helical" evidence="1">
    <location>
        <begin position="86"/>
        <end position="107"/>
    </location>
</feature>
<name>A0A3E1Y901_9BACT</name>
<proteinExistence type="predicted"/>
<dbReference type="RefSeq" id="WP_116976547.1">
    <property type="nucleotide sequence ID" value="NZ_QPMM01000007.1"/>
</dbReference>
<dbReference type="OrthoDB" id="2868029at2"/>
<dbReference type="EMBL" id="QPMM01000007">
    <property type="protein sequence ID" value="RFS21898.1"/>
    <property type="molecule type" value="Genomic_DNA"/>
</dbReference>
<feature type="transmembrane region" description="Helical" evidence="1">
    <location>
        <begin position="51"/>
        <end position="74"/>
    </location>
</feature>
<accession>A0A3E1Y901</accession>
<evidence type="ECO:0000313" key="2">
    <source>
        <dbReference type="EMBL" id="RFS21898.1"/>
    </source>
</evidence>
<evidence type="ECO:0000313" key="3">
    <source>
        <dbReference type="Proteomes" id="UP000260644"/>
    </source>
</evidence>
<reference evidence="2 3" key="1">
    <citation type="submission" date="2018-07" db="EMBL/GenBank/DDBJ databases">
        <title>Chitinophaga K2CV101002-2 sp. nov., isolated from a monsoon evergreen broad-leaved forest soil.</title>
        <authorList>
            <person name="Lv Y."/>
        </authorList>
    </citation>
    <scope>NUCLEOTIDE SEQUENCE [LARGE SCALE GENOMIC DNA]</scope>
    <source>
        <strain evidence="2 3">GDMCC 1.1288</strain>
    </source>
</reference>
<organism evidence="2 3">
    <name type="scientific">Chitinophaga silvatica</name>
    <dbReference type="NCBI Taxonomy" id="2282649"/>
    <lineage>
        <taxon>Bacteria</taxon>
        <taxon>Pseudomonadati</taxon>
        <taxon>Bacteroidota</taxon>
        <taxon>Chitinophagia</taxon>
        <taxon>Chitinophagales</taxon>
        <taxon>Chitinophagaceae</taxon>
        <taxon>Chitinophaga</taxon>
    </lineage>
</organism>
<feature type="transmembrane region" description="Helical" evidence="1">
    <location>
        <begin position="113"/>
        <end position="130"/>
    </location>
</feature>
<comment type="caution">
    <text evidence="2">The sequence shown here is derived from an EMBL/GenBank/DDBJ whole genome shotgun (WGS) entry which is preliminary data.</text>
</comment>
<feature type="transmembrane region" description="Helical" evidence="1">
    <location>
        <begin position="12"/>
        <end position="31"/>
    </location>
</feature>
<evidence type="ECO:0000256" key="1">
    <source>
        <dbReference type="SAM" id="Phobius"/>
    </source>
</evidence>
<keyword evidence="1" id="KW-0472">Membrane</keyword>
<keyword evidence="1" id="KW-1133">Transmembrane helix</keyword>
<sequence length="132" mass="14843">MPTSVAIERISIRLLLLLNTLVLLLHLAIILKFIPYDIVWGGRLKNDGDMYFLETISIAANLLFSFLVMIKGGYINIKVSNKLINILLWVFVVLYLLNTLGNIFAATIFEKCFAVITLIFALLTGIVLLSKK</sequence>
<dbReference type="AlphaFoldDB" id="A0A3E1Y901"/>
<keyword evidence="3" id="KW-1185">Reference proteome</keyword>
<keyword evidence="1" id="KW-0812">Transmembrane</keyword>
<protein>
    <submittedName>
        <fullName evidence="2">Uncharacterized protein</fullName>
    </submittedName>
</protein>